<dbReference type="InterPro" id="IPR007867">
    <property type="entry name" value="GMC_OxRtase_C"/>
</dbReference>
<dbReference type="PROSITE" id="PS00624">
    <property type="entry name" value="GMC_OXRED_2"/>
    <property type="match status" value="1"/>
</dbReference>
<dbReference type="GO" id="GO:0016614">
    <property type="term" value="F:oxidoreductase activity, acting on CH-OH group of donors"/>
    <property type="evidence" value="ECO:0007669"/>
    <property type="project" value="InterPro"/>
</dbReference>
<dbReference type="InterPro" id="IPR036188">
    <property type="entry name" value="FAD/NAD-bd_sf"/>
</dbReference>
<evidence type="ECO:0000256" key="1">
    <source>
        <dbReference type="ARBA" id="ARBA00001974"/>
    </source>
</evidence>
<evidence type="ECO:0000259" key="6">
    <source>
        <dbReference type="PROSITE" id="PS00624"/>
    </source>
</evidence>
<dbReference type="EMBL" id="KN837140">
    <property type="protein sequence ID" value="KIJ40869.1"/>
    <property type="molecule type" value="Genomic_DNA"/>
</dbReference>
<dbReference type="PANTHER" id="PTHR11552">
    <property type="entry name" value="GLUCOSE-METHANOL-CHOLINE GMC OXIDOREDUCTASE"/>
    <property type="match status" value="1"/>
</dbReference>
<keyword evidence="4" id="KW-0274">FAD</keyword>
<dbReference type="HOGENOM" id="CLU_002865_7_2_1"/>
<gene>
    <name evidence="7" type="ORF">M422DRAFT_32003</name>
</gene>
<feature type="active site" description="Proton donor" evidence="5">
    <location>
        <position position="513"/>
    </location>
</feature>
<dbReference type="PROSITE" id="PS51257">
    <property type="entry name" value="PROKAR_LIPOPROTEIN"/>
    <property type="match status" value="1"/>
</dbReference>
<dbReference type="Gene3D" id="3.30.560.10">
    <property type="entry name" value="Glucose Oxidase, domain 3"/>
    <property type="match status" value="1"/>
</dbReference>
<evidence type="ECO:0000256" key="3">
    <source>
        <dbReference type="ARBA" id="ARBA00022630"/>
    </source>
</evidence>
<dbReference type="SUPFAM" id="SSF51905">
    <property type="entry name" value="FAD/NAD(P)-binding domain"/>
    <property type="match status" value="1"/>
</dbReference>
<dbReference type="InterPro" id="IPR000172">
    <property type="entry name" value="GMC_OxRdtase_N"/>
</dbReference>
<evidence type="ECO:0000313" key="8">
    <source>
        <dbReference type="Proteomes" id="UP000054279"/>
    </source>
</evidence>
<evidence type="ECO:0000313" key="7">
    <source>
        <dbReference type="EMBL" id="KIJ40869.1"/>
    </source>
</evidence>
<dbReference type="PANTHER" id="PTHR11552:SF147">
    <property type="entry name" value="CHOLINE DEHYDROGENASE, MITOCHONDRIAL"/>
    <property type="match status" value="1"/>
</dbReference>
<dbReference type="Pfam" id="PF00732">
    <property type="entry name" value="GMC_oxred_N"/>
    <property type="match status" value="1"/>
</dbReference>
<accession>A0A0C9V1F3</accession>
<comment type="cofactor">
    <cofactor evidence="1">
        <name>FAD</name>
        <dbReference type="ChEBI" id="CHEBI:57692"/>
    </cofactor>
</comment>
<protein>
    <submittedName>
        <fullName evidence="7">GMC oxidoreductase</fullName>
    </submittedName>
</protein>
<comment type="similarity">
    <text evidence="2">Belongs to the GMC oxidoreductase family.</text>
</comment>
<dbReference type="PIRSF" id="PIRSF000137">
    <property type="entry name" value="Alcohol_oxidase"/>
    <property type="match status" value="1"/>
</dbReference>
<reference evidence="7 8" key="1">
    <citation type="submission" date="2014-06" db="EMBL/GenBank/DDBJ databases">
        <title>Evolutionary Origins and Diversification of the Mycorrhizal Mutualists.</title>
        <authorList>
            <consortium name="DOE Joint Genome Institute"/>
            <consortium name="Mycorrhizal Genomics Consortium"/>
            <person name="Kohler A."/>
            <person name="Kuo A."/>
            <person name="Nagy L.G."/>
            <person name="Floudas D."/>
            <person name="Copeland A."/>
            <person name="Barry K.W."/>
            <person name="Cichocki N."/>
            <person name="Veneault-Fourrey C."/>
            <person name="LaButti K."/>
            <person name="Lindquist E.A."/>
            <person name="Lipzen A."/>
            <person name="Lundell T."/>
            <person name="Morin E."/>
            <person name="Murat C."/>
            <person name="Riley R."/>
            <person name="Ohm R."/>
            <person name="Sun H."/>
            <person name="Tunlid A."/>
            <person name="Henrissat B."/>
            <person name="Grigoriev I.V."/>
            <person name="Hibbett D.S."/>
            <person name="Martin F."/>
        </authorList>
    </citation>
    <scope>NUCLEOTIDE SEQUENCE [LARGE SCALE GENOMIC DNA]</scope>
    <source>
        <strain evidence="7 8">SS14</strain>
    </source>
</reference>
<evidence type="ECO:0000256" key="5">
    <source>
        <dbReference type="PIRSR" id="PIRSR000137-1"/>
    </source>
</evidence>
<name>A0A0C9V1F3_SPHS4</name>
<dbReference type="Proteomes" id="UP000054279">
    <property type="component" value="Unassembled WGS sequence"/>
</dbReference>
<dbReference type="AlphaFoldDB" id="A0A0C9V1F3"/>
<proteinExistence type="inferred from homology"/>
<evidence type="ECO:0000256" key="4">
    <source>
        <dbReference type="ARBA" id="ARBA00022827"/>
    </source>
</evidence>
<organism evidence="7 8">
    <name type="scientific">Sphaerobolus stellatus (strain SS14)</name>
    <dbReference type="NCBI Taxonomy" id="990650"/>
    <lineage>
        <taxon>Eukaryota</taxon>
        <taxon>Fungi</taxon>
        <taxon>Dikarya</taxon>
        <taxon>Basidiomycota</taxon>
        <taxon>Agaricomycotina</taxon>
        <taxon>Agaricomycetes</taxon>
        <taxon>Phallomycetidae</taxon>
        <taxon>Geastrales</taxon>
        <taxon>Sphaerobolaceae</taxon>
        <taxon>Sphaerobolus</taxon>
    </lineage>
</organism>
<dbReference type="Pfam" id="PF05199">
    <property type="entry name" value="GMC_oxred_C"/>
    <property type="match status" value="1"/>
</dbReference>
<dbReference type="SUPFAM" id="SSF54373">
    <property type="entry name" value="FAD-linked reductases, C-terminal domain"/>
    <property type="match status" value="1"/>
</dbReference>
<dbReference type="OrthoDB" id="269227at2759"/>
<keyword evidence="8" id="KW-1185">Reference proteome</keyword>
<dbReference type="Gene3D" id="3.50.50.60">
    <property type="entry name" value="FAD/NAD(P)-binding domain"/>
    <property type="match status" value="1"/>
</dbReference>
<keyword evidence="3" id="KW-0285">Flavoprotein</keyword>
<sequence>MPTKVTSAPTQVFDYIICGGGTAGCVIASRLAVDPNTTVLVIEAGKHNDLLENTKMTGGWGQLADTTEDWNLVTVPQTDANDRLVKLTRGRFLGGSSGINGTLCVRGVKQDFDDWGMKGWSGEEFWPYMLQAETFHPKDWFKHDPKNHGTSGPLHTEPHDPAPITNLLLKSMDSQGLPYDPDMFAHGNIPHGCGHSVRTVHQGIRSTAADFISTSGDNLWVWTETVIDKINLTKNNDGEPQATSVDAVHKDGVRATVQAKKEIIVSGGAYCSPPILLRSGIGAKTEVESFGIESKVDLPGVGQNLMDHVIVFMFYEVTKPELTNDHLIYCVDGVQKAYALWKENKTGFLSTFPFGAFGFARLDERLKDSEVWQKAPRREGRDPMDRAPSQPHVEFFATECYGGPKQFTDFPLDGKSAFALITELFGQQSRGTVTLKSKDPLDNPVVDPKYLNHPLDTLVLTEACRLANEIVMQGEGTKDIVKGAWPPSADHHTYKTREDWEPHVKKLATTCYHAAGSCKMGPADDPMAVVDERLRVRGVKGLRVADASIMPILHSGHTQLPVYGIAEKCTDMLIEDNQA</sequence>
<evidence type="ECO:0000256" key="2">
    <source>
        <dbReference type="ARBA" id="ARBA00010790"/>
    </source>
</evidence>
<dbReference type="GO" id="GO:0050660">
    <property type="term" value="F:flavin adenine dinucleotide binding"/>
    <property type="evidence" value="ECO:0007669"/>
    <property type="project" value="InterPro"/>
</dbReference>
<dbReference type="InterPro" id="IPR012132">
    <property type="entry name" value="GMC_OxRdtase"/>
</dbReference>
<feature type="active site" description="Proton acceptor" evidence="5">
    <location>
        <position position="557"/>
    </location>
</feature>
<feature type="domain" description="Glucose-methanol-choline oxidoreductase N-terminal" evidence="6">
    <location>
        <begin position="268"/>
        <end position="282"/>
    </location>
</feature>